<dbReference type="AlphaFoldDB" id="A0A0C2IYQ5"/>
<reference evidence="8 9" key="1">
    <citation type="journal article" date="2014" name="Genome Biol. Evol.">
        <title>The genome of the myxosporean Thelohanellus kitauei shows adaptations to nutrient acquisition within its fish host.</title>
        <authorList>
            <person name="Yang Y."/>
            <person name="Xiong J."/>
            <person name="Zhou Z."/>
            <person name="Huo F."/>
            <person name="Miao W."/>
            <person name="Ran C."/>
            <person name="Liu Y."/>
            <person name="Zhang J."/>
            <person name="Feng J."/>
            <person name="Wang M."/>
            <person name="Wang M."/>
            <person name="Wang L."/>
            <person name="Yao B."/>
        </authorList>
    </citation>
    <scope>NUCLEOTIDE SEQUENCE [LARGE SCALE GENOMIC DNA]</scope>
    <source>
        <strain evidence="8">Wuqing</strain>
    </source>
</reference>
<evidence type="ECO:0000313" key="8">
    <source>
        <dbReference type="EMBL" id="KII70644.1"/>
    </source>
</evidence>
<protein>
    <submittedName>
        <fullName evidence="8">Transposon Tf2-9 polyprotein</fullName>
    </submittedName>
</protein>
<feature type="region of interest" description="Disordered" evidence="5">
    <location>
        <begin position="889"/>
        <end position="958"/>
    </location>
</feature>
<evidence type="ECO:0000256" key="2">
    <source>
        <dbReference type="ARBA" id="ARBA00022842"/>
    </source>
</evidence>
<keyword evidence="9" id="KW-1185">Reference proteome</keyword>
<dbReference type="Proteomes" id="UP000031668">
    <property type="component" value="Unassembled WGS sequence"/>
</dbReference>
<evidence type="ECO:0000256" key="3">
    <source>
        <dbReference type="ARBA" id="ARBA00022884"/>
    </source>
</evidence>
<dbReference type="PANTHER" id="PTHR37984:SF9">
    <property type="entry name" value="INTEGRASE CATALYTIC DOMAIN-CONTAINING PROTEIN"/>
    <property type="match status" value="1"/>
</dbReference>
<accession>A0A0C2IYQ5</accession>
<dbReference type="InterPro" id="IPR001995">
    <property type="entry name" value="Peptidase_A2_cat"/>
</dbReference>
<feature type="domain" description="Reverse transcriptase" evidence="7">
    <location>
        <begin position="549"/>
        <end position="726"/>
    </location>
</feature>
<dbReference type="GO" id="GO:0015074">
    <property type="term" value="P:DNA integration"/>
    <property type="evidence" value="ECO:0007669"/>
    <property type="project" value="UniProtKB-KW"/>
</dbReference>
<proteinExistence type="predicted"/>
<dbReference type="Pfam" id="PF17919">
    <property type="entry name" value="RT_RNaseH_2"/>
    <property type="match status" value="1"/>
</dbReference>
<dbReference type="InterPro" id="IPR041577">
    <property type="entry name" value="RT_RNaseH_2"/>
</dbReference>
<keyword evidence="4" id="KW-0229">DNA integration</keyword>
<dbReference type="PANTHER" id="PTHR37984">
    <property type="entry name" value="PROTEIN CBG26694"/>
    <property type="match status" value="1"/>
</dbReference>
<dbReference type="EMBL" id="JWZT01002002">
    <property type="protein sequence ID" value="KII70644.1"/>
    <property type="molecule type" value="Genomic_DNA"/>
</dbReference>
<dbReference type="Gene3D" id="3.30.70.270">
    <property type="match status" value="2"/>
</dbReference>
<dbReference type="InterPro" id="IPR043128">
    <property type="entry name" value="Rev_trsase/Diguanyl_cyclase"/>
</dbReference>
<name>A0A0C2IYQ5_THEKT</name>
<evidence type="ECO:0000256" key="4">
    <source>
        <dbReference type="ARBA" id="ARBA00022908"/>
    </source>
</evidence>
<evidence type="ECO:0000313" key="9">
    <source>
        <dbReference type="Proteomes" id="UP000031668"/>
    </source>
</evidence>
<dbReference type="FunFam" id="3.10.20.370:FF:000001">
    <property type="entry name" value="Retrovirus-related Pol polyprotein from transposon 17.6-like protein"/>
    <property type="match status" value="1"/>
</dbReference>
<dbReference type="GO" id="GO:0006508">
    <property type="term" value="P:proteolysis"/>
    <property type="evidence" value="ECO:0007669"/>
    <property type="project" value="InterPro"/>
</dbReference>
<feature type="domain" description="Peptidase A2" evidence="6">
    <location>
        <begin position="385"/>
        <end position="461"/>
    </location>
</feature>
<comment type="caution">
    <text evidence="8">The sequence shown here is derived from an EMBL/GenBank/DDBJ whole genome shotgun (WGS) entry which is preliminary data.</text>
</comment>
<keyword evidence="2" id="KW-0460">Magnesium</keyword>
<dbReference type="InterPro" id="IPR021109">
    <property type="entry name" value="Peptidase_aspartic_dom_sf"/>
</dbReference>
<evidence type="ECO:0000256" key="1">
    <source>
        <dbReference type="ARBA" id="ARBA00022801"/>
    </source>
</evidence>
<dbReference type="PROSITE" id="PS50878">
    <property type="entry name" value="RT_POL"/>
    <property type="match status" value="1"/>
</dbReference>
<evidence type="ECO:0000256" key="5">
    <source>
        <dbReference type="SAM" id="MobiDB-lite"/>
    </source>
</evidence>
<dbReference type="Pfam" id="PF13975">
    <property type="entry name" value="gag-asp_proteas"/>
    <property type="match status" value="1"/>
</dbReference>
<dbReference type="InterPro" id="IPR001969">
    <property type="entry name" value="Aspartic_peptidase_AS"/>
</dbReference>
<dbReference type="PROSITE" id="PS00141">
    <property type="entry name" value="ASP_PROTEASE"/>
    <property type="match status" value="1"/>
</dbReference>
<keyword evidence="1" id="KW-0378">Hydrolase</keyword>
<dbReference type="FunFam" id="3.30.70.270:FF:000020">
    <property type="entry name" value="Transposon Tf2-6 polyprotein-like Protein"/>
    <property type="match status" value="1"/>
</dbReference>
<dbReference type="Gene3D" id="3.10.10.10">
    <property type="entry name" value="HIV Type 1 Reverse Transcriptase, subunit A, domain 1"/>
    <property type="match status" value="1"/>
</dbReference>
<feature type="compositionally biased region" description="Basic and acidic residues" evidence="5">
    <location>
        <begin position="889"/>
        <end position="899"/>
    </location>
</feature>
<dbReference type="Gene3D" id="2.40.70.10">
    <property type="entry name" value="Acid Proteases"/>
    <property type="match status" value="1"/>
</dbReference>
<dbReference type="OrthoDB" id="5973823at2759"/>
<dbReference type="CDD" id="cd01647">
    <property type="entry name" value="RT_LTR"/>
    <property type="match status" value="1"/>
</dbReference>
<dbReference type="InterPro" id="IPR000477">
    <property type="entry name" value="RT_dom"/>
</dbReference>
<dbReference type="SUPFAM" id="SSF50630">
    <property type="entry name" value="Acid proteases"/>
    <property type="match status" value="1"/>
</dbReference>
<dbReference type="CDD" id="cd09274">
    <property type="entry name" value="RNase_HI_RT_Ty3"/>
    <property type="match status" value="1"/>
</dbReference>
<organism evidence="8 9">
    <name type="scientific">Thelohanellus kitauei</name>
    <name type="common">Myxosporean</name>
    <dbReference type="NCBI Taxonomy" id="669202"/>
    <lineage>
        <taxon>Eukaryota</taxon>
        <taxon>Metazoa</taxon>
        <taxon>Cnidaria</taxon>
        <taxon>Myxozoa</taxon>
        <taxon>Myxosporea</taxon>
        <taxon>Bivalvulida</taxon>
        <taxon>Platysporina</taxon>
        <taxon>Myxobolidae</taxon>
        <taxon>Thelohanellus</taxon>
    </lineage>
</organism>
<gene>
    <name evidence="8" type="ORF">RF11_06065</name>
</gene>
<sequence length="986" mass="113090">MVRSEDEIIFMLCENYKDSGECTSYRVLMTYNVNGDVINNYACGTLFRLVYDLVLLLQMATKEPDTREHKHRNTEDRDKMLDLAKSFKFDNFDKTKESWTVYKRRFEHAFKMHTGFEGSTGLQLKKDLFLNSVGSRDFQLVMENFPEVDIDLLTCQQVMEFMSSRYDKPRNGLYERFTFGNTRRNANESPKEFADRLKDSARFCEFGTTFDQRVRDQFLLGFGDKNIQKELLRIFSRTDALLEDILHEATMISDAEKNADAFQVKPDFLEKNGFPDEVNRVEKTRTTTHNCRILDPNRDCLRCGKRKHRAPQVCPALTLECKACKMVGHFSAACLKSGNAQIGDDKKQVRTVNVDDSVFQFYDENFSQVISKNFMIPLLMNGVKVKMLADSGATVSCIGQTLWKKIGAPKLRWAPPLKGYTNNTIEIKGRTNVNVKIASKDTYLPVIVTAKDDTPILGTDWMDRLKIGLTINKINERTSETSNKELKRIVEEYSDVFKPNNQGITPYKASILLADGALPKIHRPRRVPYALRDRIESELKRLTSEGRLEKINIAESPAAWACPTVNIVKKDGSLRICGDFRCTVNPWINVPPYPFPTLEDILDKIQGGVKFTVLDLKEAYLQLPLDEQSKNCCGISTHLGFFRYTRLPFGISSAPATFQAVMDEILKGIPFTTCFIDDIIISGKDDDEHLKNLTEVLKRLSTHNISTKLEKCQFMKSKVSYMGHTLDAEGIHPQEDNIKSIRNQRTPTNITQLKSFLGAVTYYSRFIPSLHPRCRALYDLTKKGQTWKWEKRHQDVFNEIKNTISSHDTLQLFNPEQQIIITTDASNDGIGAVLLQKDQNEIERPVMHVSRTLKKAENNYSTTEKEALAIIYAVKKFNEYIYGRKTDKGSIKKHADQLKSNKTQIHSNENESPESPYSEVEADEVETQRNEQTPEDIIRDVEETPDVSQPRKSLRLKAKPKVSYKKYFMQDHRNHISRQEDGGGDM</sequence>
<dbReference type="InterPro" id="IPR050951">
    <property type="entry name" value="Retrovirus_Pol_polyprotein"/>
</dbReference>
<dbReference type="Pfam" id="PF00078">
    <property type="entry name" value="RVT_1"/>
    <property type="match status" value="1"/>
</dbReference>
<keyword evidence="3" id="KW-0694">RNA-binding</keyword>
<dbReference type="SUPFAM" id="SSF56672">
    <property type="entry name" value="DNA/RNA polymerases"/>
    <property type="match status" value="1"/>
</dbReference>
<dbReference type="GO" id="GO:0004190">
    <property type="term" value="F:aspartic-type endopeptidase activity"/>
    <property type="evidence" value="ECO:0007669"/>
    <property type="project" value="InterPro"/>
</dbReference>
<dbReference type="PROSITE" id="PS50175">
    <property type="entry name" value="ASP_PROT_RETROV"/>
    <property type="match status" value="1"/>
</dbReference>
<dbReference type="InterPro" id="IPR043502">
    <property type="entry name" value="DNA/RNA_pol_sf"/>
</dbReference>
<dbReference type="GO" id="GO:0003723">
    <property type="term" value="F:RNA binding"/>
    <property type="evidence" value="ECO:0007669"/>
    <property type="project" value="UniProtKB-KW"/>
</dbReference>
<evidence type="ECO:0000259" key="6">
    <source>
        <dbReference type="PROSITE" id="PS50175"/>
    </source>
</evidence>
<evidence type="ECO:0000259" key="7">
    <source>
        <dbReference type="PROSITE" id="PS50878"/>
    </source>
</evidence>